<feature type="domain" description="Histidine kinase" evidence="11">
    <location>
        <begin position="427"/>
        <end position="642"/>
    </location>
</feature>
<evidence type="ECO:0000256" key="3">
    <source>
        <dbReference type="ARBA" id="ARBA00012438"/>
    </source>
</evidence>
<evidence type="ECO:0000256" key="2">
    <source>
        <dbReference type="ARBA" id="ARBA00004370"/>
    </source>
</evidence>
<dbReference type="InterPro" id="IPR042240">
    <property type="entry name" value="CHASE_sf"/>
</dbReference>
<dbReference type="EMBL" id="JABZEO010000011">
    <property type="protein sequence ID" value="NVZ10678.1"/>
    <property type="molecule type" value="Genomic_DNA"/>
</dbReference>
<dbReference type="SMART" id="SM00387">
    <property type="entry name" value="HATPase_c"/>
    <property type="match status" value="1"/>
</dbReference>
<evidence type="ECO:0000256" key="10">
    <source>
        <dbReference type="SAM" id="Phobius"/>
    </source>
</evidence>
<evidence type="ECO:0000256" key="9">
    <source>
        <dbReference type="ARBA" id="ARBA00023136"/>
    </source>
</evidence>
<dbReference type="InterPro" id="IPR035965">
    <property type="entry name" value="PAS-like_dom_sf"/>
</dbReference>
<dbReference type="SUPFAM" id="SSF55874">
    <property type="entry name" value="ATPase domain of HSP90 chaperone/DNA topoisomerase II/histidine kinase"/>
    <property type="match status" value="1"/>
</dbReference>
<sequence length="642" mass="70645">MEQLIEHFARQSTLEQERIGILNSLAILRTRLEGLINSHLLLVHGLTAVISARPEIEQDEFTRIAHGLVNERHALRNIVGAPDLVVSLVYPLAGNEAVLGLDYRTHPVQGPTARRAMQTGHSVLAGPVPLVQGGIGIIIREPVFIGSRQSGEKPRSWGLVSAVIDIVELYRESGILDAESNLRLALRGRDGTGAAGEVFFGDPRIFDNDPILRDIAVPGGVWQVAAIPKSGWGRPTATLWAIRLIGLLAALAAGLMVALLVRGNEALHRQNQTLDRTSRLAKVAGWEVDAATLKVSWSSELARIFDLEPGQGETGIDLDAGLSAFEGDMRATLEQALREALEEARPYDLELEMTTARGARKWLHTIGIPVCEGGRVIRIEGAHQDITSRKLAEIEAQRLNAELEERVAARTAELAAINKELETFSYSVSHDLKAPLRGIDGYSRLLLEDHQDRLDEEGRLFLNNVRQGVAQMNELIEDLLAYSRIERRGMYGATLDLAQQVRQALAEHDEALKARHGVVRLALDEGLSVQADPDGLAIVLRNLLDNALKFSRPDQPSEIDIDAEVMEQSIILTIRDHGIGFDMQFHDRIFEIFQRLQRAEDYPGTGVGLAMVRKAMQRMGGRVWAESAPGAGAAFHLELPRC</sequence>
<dbReference type="SUPFAM" id="SSF55785">
    <property type="entry name" value="PYP-like sensor domain (PAS domain)"/>
    <property type="match status" value="1"/>
</dbReference>
<dbReference type="GO" id="GO:0000156">
    <property type="term" value="F:phosphorelay response regulator activity"/>
    <property type="evidence" value="ECO:0007669"/>
    <property type="project" value="TreeGrafter"/>
</dbReference>
<dbReference type="CDD" id="cd00082">
    <property type="entry name" value="HisKA"/>
    <property type="match status" value="1"/>
</dbReference>
<dbReference type="Gene3D" id="1.10.287.130">
    <property type="match status" value="1"/>
</dbReference>
<dbReference type="FunFam" id="1.10.287.130:FF:000070">
    <property type="entry name" value="Histidine kinase sensor protein"/>
    <property type="match status" value="1"/>
</dbReference>
<evidence type="ECO:0000256" key="4">
    <source>
        <dbReference type="ARBA" id="ARBA00022553"/>
    </source>
</evidence>
<reference evidence="14 15" key="1">
    <citation type="submission" date="2020-06" db="EMBL/GenBank/DDBJ databases">
        <title>Whole-genome sequence of Allochromatium humboldtianum DSM 21881, type strain.</title>
        <authorList>
            <person name="Kyndt J.A."/>
            <person name="Meyer T.E."/>
        </authorList>
    </citation>
    <scope>NUCLEOTIDE SEQUENCE [LARGE SCALE GENOMIC DNA]</scope>
    <source>
        <strain evidence="14 15">DSM 21881</strain>
    </source>
</reference>
<keyword evidence="9 10" id="KW-0472">Membrane</keyword>
<keyword evidence="15" id="KW-1185">Reference proteome</keyword>
<dbReference type="SUPFAM" id="SSF47384">
    <property type="entry name" value="Homodimeric domain of signal transducing histidine kinase"/>
    <property type="match status" value="1"/>
</dbReference>
<keyword evidence="7" id="KW-0418">Kinase</keyword>
<dbReference type="InterPro" id="IPR000700">
    <property type="entry name" value="PAS-assoc_C"/>
</dbReference>
<accession>A0A850RBI0</accession>
<keyword evidence="6 10" id="KW-0812">Transmembrane</keyword>
<dbReference type="PRINTS" id="PR00344">
    <property type="entry name" value="BCTRLSENSOR"/>
</dbReference>
<feature type="domain" description="PAC" evidence="12">
    <location>
        <begin position="347"/>
        <end position="398"/>
    </location>
</feature>
<evidence type="ECO:0000256" key="6">
    <source>
        <dbReference type="ARBA" id="ARBA00022692"/>
    </source>
</evidence>
<feature type="transmembrane region" description="Helical" evidence="10">
    <location>
        <begin position="240"/>
        <end position="261"/>
    </location>
</feature>
<dbReference type="Gene3D" id="3.30.450.20">
    <property type="entry name" value="PAS domain"/>
    <property type="match status" value="1"/>
</dbReference>
<dbReference type="Proteomes" id="UP000592294">
    <property type="component" value="Unassembled WGS sequence"/>
</dbReference>
<dbReference type="PANTHER" id="PTHR42878:SF15">
    <property type="entry name" value="BACTERIOPHYTOCHROME"/>
    <property type="match status" value="1"/>
</dbReference>
<dbReference type="InterPro" id="IPR006189">
    <property type="entry name" value="CHASE_dom"/>
</dbReference>
<dbReference type="Pfam" id="PF00512">
    <property type="entry name" value="HisKA"/>
    <property type="match status" value="1"/>
</dbReference>
<dbReference type="Pfam" id="PF03924">
    <property type="entry name" value="CHASE"/>
    <property type="match status" value="1"/>
</dbReference>
<evidence type="ECO:0000313" key="15">
    <source>
        <dbReference type="Proteomes" id="UP000592294"/>
    </source>
</evidence>
<dbReference type="GO" id="GO:0005886">
    <property type="term" value="C:plasma membrane"/>
    <property type="evidence" value="ECO:0007669"/>
    <property type="project" value="UniProtKB-ARBA"/>
</dbReference>
<dbReference type="InterPro" id="IPR005467">
    <property type="entry name" value="His_kinase_dom"/>
</dbReference>
<comment type="catalytic activity">
    <reaction evidence="1">
        <text>ATP + protein L-histidine = ADP + protein N-phospho-L-histidine.</text>
        <dbReference type="EC" id="2.7.13.3"/>
    </reaction>
</comment>
<organism evidence="14 15">
    <name type="scientific">Allochromatium humboldtianum</name>
    <dbReference type="NCBI Taxonomy" id="504901"/>
    <lineage>
        <taxon>Bacteria</taxon>
        <taxon>Pseudomonadati</taxon>
        <taxon>Pseudomonadota</taxon>
        <taxon>Gammaproteobacteria</taxon>
        <taxon>Chromatiales</taxon>
        <taxon>Chromatiaceae</taxon>
        <taxon>Allochromatium</taxon>
    </lineage>
</organism>
<dbReference type="PANTHER" id="PTHR42878">
    <property type="entry name" value="TWO-COMPONENT HISTIDINE KINASE"/>
    <property type="match status" value="1"/>
</dbReference>
<dbReference type="PROSITE" id="PS50113">
    <property type="entry name" value="PAC"/>
    <property type="match status" value="1"/>
</dbReference>
<dbReference type="GO" id="GO:0000155">
    <property type="term" value="F:phosphorelay sensor kinase activity"/>
    <property type="evidence" value="ECO:0007669"/>
    <property type="project" value="InterPro"/>
</dbReference>
<keyword evidence="5" id="KW-0808">Transferase</keyword>
<dbReference type="InterPro" id="IPR004358">
    <property type="entry name" value="Sig_transdc_His_kin-like_C"/>
</dbReference>
<evidence type="ECO:0000256" key="5">
    <source>
        <dbReference type="ARBA" id="ARBA00022679"/>
    </source>
</evidence>
<dbReference type="Gene3D" id="3.30.565.10">
    <property type="entry name" value="Histidine kinase-like ATPase, C-terminal domain"/>
    <property type="match status" value="1"/>
</dbReference>
<dbReference type="SMART" id="SM00388">
    <property type="entry name" value="HisKA"/>
    <property type="match status" value="1"/>
</dbReference>
<dbReference type="InterPro" id="IPR036097">
    <property type="entry name" value="HisK_dim/P_sf"/>
</dbReference>
<dbReference type="EC" id="2.7.13.3" evidence="3"/>
<dbReference type="InterPro" id="IPR003661">
    <property type="entry name" value="HisK_dim/P_dom"/>
</dbReference>
<evidence type="ECO:0000259" key="11">
    <source>
        <dbReference type="PROSITE" id="PS50109"/>
    </source>
</evidence>
<evidence type="ECO:0000256" key="8">
    <source>
        <dbReference type="ARBA" id="ARBA00022989"/>
    </source>
</evidence>
<dbReference type="Gene3D" id="3.30.450.350">
    <property type="entry name" value="CHASE domain"/>
    <property type="match status" value="1"/>
</dbReference>
<dbReference type="GO" id="GO:0030295">
    <property type="term" value="F:protein kinase activator activity"/>
    <property type="evidence" value="ECO:0007669"/>
    <property type="project" value="TreeGrafter"/>
</dbReference>
<gene>
    <name evidence="14" type="ORF">HW932_15550</name>
</gene>
<name>A0A850RBI0_9GAMM</name>
<keyword evidence="8 10" id="KW-1133">Transmembrane helix</keyword>
<proteinExistence type="predicted"/>
<evidence type="ECO:0000256" key="1">
    <source>
        <dbReference type="ARBA" id="ARBA00000085"/>
    </source>
</evidence>
<feature type="domain" description="CHASE" evidence="13">
    <location>
        <begin position="82"/>
        <end position="225"/>
    </location>
</feature>
<dbReference type="PROSITE" id="PS50109">
    <property type="entry name" value="HIS_KIN"/>
    <property type="match status" value="1"/>
</dbReference>
<comment type="caution">
    <text evidence="14">The sequence shown here is derived from an EMBL/GenBank/DDBJ whole genome shotgun (WGS) entry which is preliminary data.</text>
</comment>
<dbReference type="FunFam" id="3.30.565.10:FF:000006">
    <property type="entry name" value="Sensor histidine kinase WalK"/>
    <property type="match status" value="1"/>
</dbReference>
<dbReference type="AlphaFoldDB" id="A0A850RBI0"/>
<dbReference type="InterPro" id="IPR003594">
    <property type="entry name" value="HATPase_dom"/>
</dbReference>
<dbReference type="SMART" id="SM01079">
    <property type="entry name" value="CHASE"/>
    <property type="match status" value="1"/>
</dbReference>
<comment type="subcellular location">
    <subcellularLocation>
        <location evidence="2">Membrane</location>
    </subcellularLocation>
</comment>
<evidence type="ECO:0000313" key="14">
    <source>
        <dbReference type="EMBL" id="NVZ10678.1"/>
    </source>
</evidence>
<protein>
    <recommendedName>
        <fullName evidence="3">histidine kinase</fullName>
        <ecNumber evidence="3">2.7.13.3</ecNumber>
    </recommendedName>
</protein>
<evidence type="ECO:0000256" key="7">
    <source>
        <dbReference type="ARBA" id="ARBA00022777"/>
    </source>
</evidence>
<dbReference type="GO" id="GO:0007234">
    <property type="term" value="P:osmosensory signaling via phosphorelay pathway"/>
    <property type="evidence" value="ECO:0007669"/>
    <property type="project" value="TreeGrafter"/>
</dbReference>
<dbReference type="InterPro" id="IPR050351">
    <property type="entry name" value="BphY/WalK/GraS-like"/>
</dbReference>
<evidence type="ECO:0000259" key="12">
    <source>
        <dbReference type="PROSITE" id="PS50113"/>
    </source>
</evidence>
<keyword evidence="4" id="KW-0597">Phosphoprotein</keyword>
<evidence type="ECO:0000259" key="13">
    <source>
        <dbReference type="PROSITE" id="PS50839"/>
    </source>
</evidence>
<dbReference type="Pfam" id="PF02518">
    <property type="entry name" value="HATPase_c"/>
    <property type="match status" value="1"/>
</dbReference>
<dbReference type="InterPro" id="IPR036890">
    <property type="entry name" value="HATPase_C_sf"/>
</dbReference>
<dbReference type="PROSITE" id="PS50839">
    <property type="entry name" value="CHASE"/>
    <property type="match status" value="1"/>
</dbReference>